<comment type="caution">
    <text evidence="1">The sequence shown here is derived from an EMBL/GenBank/DDBJ whole genome shotgun (WGS) entry which is preliminary data.</text>
</comment>
<organism evidence="1 2">
    <name type="scientific">Caerostris darwini</name>
    <dbReference type="NCBI Taxonomy" id="1538125"/>
    <lineage>
        <taxon>Eukaryota</taxon>
        <taxon>Metazoa</taxon>
        <taxon>Ecdysozoa</taxon>
        <taxon>Arthropoda</taxon>
        <taxon>Chelicerata</taxon>
        <taxon>Arachnida</taxon>
        <taxon>Araneae</taxon>
        <taxon>Araneomorphae</taxon>
        <taxon>Entelegynae</taxon>
        <taxon>Araneoidea</taxon>
        <taxon>Araneidae</taxon>
        <taxon>Caerostris</taxon>
    </lineage>
</organism>
<proteinExistence type="predicted"/>
<dbReference type="AlphaFoldDB" id="A0AAV4T7W6"/>
<keyword evidence="2" id="KW-1185">Reference proteome</keyword>
<evidence type="ECO:0000313" key="1">
    <source>
        <dbReference type="EMBL" id="GIY41012.1"/>
    </source>
</evidence>
<evidence type="ECO:0008006" key="3">
    <source>
        <dbReference type="Google" id="ProtNLM"/>
    </source>
</evidence>
<evidence type="ECO:0000313" key="2">
    <source>
        <dbReference type="Proteomes" id="UP001054837"/>
    </source>
</evidence>
<dbReference type="EMBL" id="BPLQ01009022">
    <property type="protein sequence ID" value="GIY41012.1"/>
    <property type="molecule type" value="Genomic_DNA"/>
</dbReference>
<reference evidence="1 2" key="1">
    <citation type="submission" date="2021-06" db="EMBL/GenBank/DDBJ databases">
        <title>Caerostris darwini draft genome.</title>
        <authorList>
            <person name="Kono N."/>
            <person name="Arakawa K."/>
        </authorList>
    </citation>
    <scope>NUCLEOTIDE SEQUENCE [LARGE SCALE GENOMIC DNA]</scope>
</reference>
<gene>
    <name evidence="1" type="ORF">CDAR_168661</name>
</gene>
<sequence length="174" mass="18491">MALQVRIRKRLEFSKLCGKKSCNAGQALSGKTVWGVTNDGQTVVRGNGGAGSITFRGLGITARPNGPHEQRISSIAPSLPTKNYPSLTSLRNASQIESNLEESTPFHLLAGFGILKSQVAGEFAGRLNPVQNNDSPSLPAKVTMARGRKKSGSYRPTTGISKRSLPSPFISLSV</sequence>
<protein>
    <recommendedName>
        <fullName evidence="3">Ribosomal protein L2</fullName>
    </recommendedName>
</protein>
<accession>A0AAV4T7W6</accession>
<name>A0AAV4T7W6_9ARAC</name>
<dbReference type="Proteomes" id="UP001054837">
    <property type="component" value="Unassembled WGS sequence"/>
</dbReference>